<protein>
    <submittedName>
        <fullName evidence="1">Uncharacterized protein</fullName>
    </submittedName>
</protein>
<dbReference type="Proteomes" id="UP000299102">
    <property type="component" value="Unassembled WGS sequence"/>
</dbReference>
<dbReference type="AlphaFoldDB" id="A0A4C1T516"/>
<dbReference type="EMBL" id="BGZK01000030">
    <property type="protein sequence ID" value="GBP08351.1"/>
    <property type="molecule type" value="Genomic_DNA"/>
</dbReference>
<gene>
    <name evidence="1" type="ORF">EVAR_78818_1</name>
</gene>
<comment type="caution">
    <text evidence="1">The sequence shown here is derived from an EMBL/GenBank/DDBJ whole genome shotgun (WGS) entry which is preliminary data.</text>
</comment>
<evidence type="ECO:0000313" key="2">
    <source>
        <dbReference type="Proteomes" id="UP000299102"/>
    </source>
</evidence>
<name>A0A4C1T516_EUMVA</name>
<reference evidence="1 2" key="1">
    <citation type="journal article" date="2019" name="Commun. Biol.">
        <title>The bagworm genome reveals a unique fibroin gene that provides high tensile strength.</title>
        <authorList>
            <person name="Kono N."/>
            <person name="Nakamura H."/>
            <person name="Ohtoshi R."/>
            <person name="Tomita M."/>
            <person name="Numata K."/>
            <person name="Arakawa K."/>
        </authorList>
    </citation>
    <scope>NUCLEOTIDE SEQUENCE [LARGE SCALE GENOMIC DNA]</scope>
</reference>
<evidence type="ECO:0000313" key="1">
    <source>
        <dbReference type="EMBL" id="GBP08351.1"/>
    </source>
</evidence>
<organism evidence="1 2">
    <name type="scientific">Eumeta variegata</name>
    <name type="common">Bagworm moth</name>
    <name type="synonym">Eumeta japonica</name>
    <dbReference type="NCBI Taxonomy" id="151549"/>
    <lineage>
        <taxon>Eukaryota</taxon>
        <taxon>Metazoa</taxon>
        <taxon>Ecdysozoa</taxon>
        <taxon>Arthropoda</taxon>
        <taxon>Hexapoda</taxon>
        <taxon>Insecta</taxon>
        <taxon>Pterygota</taxon>
        <taxon>Neoptera</taxon>
        <taxon>Endopterygota</taxon>
        <taxon>Lepidoptera</taxon>
        <taxon>Glossata</taxon>
        <taxon>Ditrysia</taxon>
        <taxon>Tineoidea</taxon>
        <taxon>Psychidae</taxon>
        <taxon>Oiketicinae</taxon>
        <taxon>Eumeta</taxon>
    </lineage>
</organism>
<keyword evidence="2" id="KW-1185">Reference proteome</keyword>
<proteinExistence type="predicted"/>
<sequence>MCPSHASRAGASRTGMSSRLLTSLARETFFHSGVCLRGRSHAIILRQKKEVHRNVNCKETLRNEGRRFC</sequence>
<accession>A0A4C1T516</accession>